<sequence length="30" mass="3569">MTESQTICFSRSIYVHEKAIVAFIEKNIFY</sequence>
<dbReference type="GO" id="GO:0003677">
    <property type="term" value="F:DNA binding"/>
    <property type="evidence" value="ECO:0007669"/>
    <property type="project" value="InterPro"/>
</dbReference>
<dbReference type="InterPro" id="IPR005063">
    <property type="entry name" value="Transposase_27"/>
</dbReference>
<dbReference type="GO" id="GO:0006313">
    <property type="term" value="P:DNA transposition"/>
    <property type="evidence" value="ECO:0007669"/>
    <property type="project" value="InterPro"/>
</dbReference>
<name>A0A5X8XZ06_SALNE</name>
<gene>
    <name evidence="1" type="ORF">EVG73_22990</name>
</gene>
<organism evidence="1">
    <name type="scientific">Salmonella newport</name>
    <dbReference type="NCBI Taxonomy" id="108619"/>
    <lineage>
        <taxon>Bacteria</taxon>
        <taxon>Pseudomonadati</taxon>
        <taxon>Pseudomonadota</taxon>
        <taxon>Gammaproteobacteria</taxon>
        <taxon>Enterobacterales</taxon>
        <taxon>Enterobacteriaceae</taxon>
        <taxon>Salmonella</taxon>
    </lineage>
</organism>
<dbReference type="AlphaFoldDB" id="A0A5X8XZ06"/>
<dbReference type="GO" id="GO:0004803">
    <property type="term" value="F:transposase activity"/>
    <property type="evidence" value="ECO:0007669"/>
    <property type="project" value="InterPro"/>
</dbReference>
<evidence type="ECO:0000313" key="1">
    <source>
        <dbReference type="EMBL" id="ECB1915221.1"/>
    </source>
</evidence>
<reference evidence="1" key="1">
    <citation type="submission" date="2019-01" db="EMBL/GenBank/DDBJ databases">
        <authorList>
            <person name="Ashton P.M."/>
            <person name="Dallman T."/>
            <person name="Nair S."/>
            <person name="De Pinna E."/>
            <person name="Peters T."/>
            <person name="Grant K."/>
        </authorList>
    </citation>
    <scope>NUCLEOTIDE SEQUENCE</scope>
    <source>
        <strain evidence="1">500372</strain>
    </source>
</reference>
<accession>A0A5X8XZ06</accession>
<comment type="caution">
    <text evidence="1">The sequence shown here is derived from an EMBL/GenBank/DDBJ whole genome shotgun (WGS) entry which is preliminary data.</text>
</comment>
<dbReference type="EMBL" id="AAHWTY010000094">
    <property type="protein sequence ID" value="ECB1915221.1"/>
    <property type="molecule type" value="Genomic_DNA"/>
</dbReference>
<dbReference type="Pfam" id="PF03400">
    <property type="entry name" value="DDE_Tnp_IS1"/>
    <property type="match status" value="1"/>
</dbReference>
<protein>
    <submittedName>
        <fullName evidence="1">Uncharacterized protein</fullName>
    </submittedName>
</protein>
<proteinExistence type="predicted"/>